<accession>A0A699JCN1</accession>
<gene>
    <name evidence="1" type="ORF">Tci_599845</name>
</gene>
<dbReference type="EMBL" id="BKCJ010397187">
    <property type="protein sequence ID" value="GFA27873.1"/>
    <property type="molecule type" value="Genomic_DNA"/>
</dbReference>
<organism evidence="1">
    <name type="scientific">Tanacetum cinerariifolium</name>
    <name type="common">Dalmatian daisy</name>
    <name type="synonym">Chrysanthemum cinerariifolium</name>
    <dbReference type="NCBI Taxonomy" id="118510"/>
    <lineage>
        <taxon>Eukaryota</taxon>
        <taxon>Viridiplantae</taxon>
        <taxon>Streptophyta</taxon>
        <taxon>Embryophyta</taxon>
        <taxon>Tracheophyta</taxon>
        <taxon>Spermatophyta</taxon>
        <taxon>Magnoliopsida</taxon>
        <taxon>eudicotyledons</taxon>
        <taxon>Gunneridae</taxon>
        <taxon>Pentapetalae</taxon>
        <taxon>asterids</taxon>
        <taxon>campanulids</taxon>
        <taxon>Asterales</taxon>
        <taxon>Asteraceae</taxon>
        <taxon>Asteroideae</taxon>
        <taxon>Anthemideae</taxon>
        <taxon>Anthemidinae</taxon>
        <taxon>Tanacetum</taxon>
    </lineage>
</organism>
<proteinExistence type="predicted"/>
<dbReference type="AlphaFoldDB" id="A0A699JCN1"/>
<protein>
    <submittedName>
        <fullName evidence="1">Uncharacterized protein</fullName>
    </submittedName>
</protein>
<evidence type="ECO:0000313" key="1">
    <source>
        <dbReference type="EMBL" id="GFA27873.1"/>
    </source>
</evidence>
<name>A0A699JCN1_TANCI</name>
<comment type="caution">
    <text evidence="1">The sequence shown here is derived from an EMBL/GenBank/DDBJ whole genome shotgun (WGS) entry which is preliminary data.</text>
</comment>
<sequence>MAPLPPRYQIYPWLRYQVEWYTKDIVHKYEQRLEEIFSRLVNRVHVLDFAGLTEAIRQSLAGRLGMVYTGDEGQNISGRRQAPEKVNGVDLFYLRSMERGTANVPHLLAQYLFRHAGGKKSGASLFGGHFVHELRQIIVGLRGDVDRSITDQGRFTTWMVSCMTQLMDASGRTYQAFDSTLVGSSQLPYQRCTRRKTDDASTSAP</sequence>
<reference evidence="1" key="1">
    <citation type="journal article" date="2019" name="Sci. Rep.">
        <title>Draft genome of Tanacetum cinerariifolium, the natural source of mosquito coil.</title>
        <authorList>
            <person name="Yamashiro T."/>
            <person name="Shiraishi A."/>
            <person name="Satake H."/>
            <person name="Nakayama K."/>
        </authorList>
    </citation>
    <scope>NUCLEOTIDE SEQUENCE</scope>
</reference>